<evidence type="ECO:0000259" key="1">
    <source>
        <dbReference type="Pfam" id="PF03417"/>
    </source>
</evidence>
<accession>A0A178ZEM0</accession>
<dbReference type="Gene3D" id="3.60.60.10">
    <property type="entry name" value="Penicillin V Acylase, Chain A"/>
    <property type="match status" value="1"/>
</dbReference>
<dbReference type="GeneID" id="30012529"/>
<dbReference type="AlphaFoldDB" id="A0A178ZEM0"/>
<gene>
    <name evidence="2" type="ORF">AYL99_08361</name>
</gene>
<dbReference type="Proteomes" id="UP000078343">
    <property type="component" value="Unassembled WGS sequence"/>
</dbReference>
<dbReference type="STRING" id="1367422.A0A178ZEM0"/>
<keyword evidence="3" id="KW-1185">Reference proteome</keyword>
<sequence length="359" mass="38800">MVWQGVPEVTCRGTATEIGLCHGTVARDRIHLNIKNYTILYEETAKIPWSQARARAETYVPTLERLVPEILEEMKGIAEGAGVDVLDIIALNIRSEISLTNFKGEASDGCTSLGQAPDAGKEAIFIAQNWDWTAEAAEAVVLLDVQRATDGSPRIQMLGEAGLVAKYGFNDRGLAICMNAIRSSAVDHSKLPIHVALRKALEASSLQEARATLDKFGVASCINFMIADKAGNLATIECTPMGNFPIWPDADGTVCHSNHLISPSKPDKLTDVPAPNSFARLARMKEISVGVKPSYETIRQRMCDETNSPLAICRTAQPGTHGLDSICTLSTFIVDVKNNRAELSLGKPSLSPPVKVMAF</sequence>
<dbReference type="EMBL" id="LVYI01000007">
    <property type="protein sequence ID" value="OAP57623.1"/>
    <property type="molecule type" value="Genomic_DNA"/>
</dbReference>
<dbReference type="NCBIfam" id="NF040521">
    <property type="entry name" value="C45_proenzyme"/>
    <property type="match status" value="1"/>
</dbReference>
<comment type="caution">
    <text evidence="2">The sequence shown here is derived from an EMBL/GenBank/DDBJ whole genome shotgun (WGS) entry which is preliminary data.</text>
</comment>
<dbReference type="PANTHER" id="PTHR34180:SF1">
    <property type="entry name" value="BETA-ALANYL-DOPAMINE_CARCININE HYDROLASE"/>
    <property type="match status" value="1"/>
</dbReference>
<dbReference type="InterPro" id="IPR047794">
    <property type="entry name" value="C45_proenzyme-like"/>
</dbReference>
<evidence type="ECO:0000313" key="3">
    <source>
        <dbReference type="Proteomes" id="UP000078343"/>
    </source>
</evidence>
<proteinExistence type="predicted"/>
<protein>
    <recommendedName>
        <fullName evidence="1">Peptidase C45 hydrolase domain-containing protein</fullName>
    </recommendedName>
</protein>
<dbReference type="OrthoDB" id="189997at2759"/>
<dbReference type="Gene3D" id="1.10.10.2120">
    <property type="match status" value="1"/>
</dbReference>
<evidence type="ECO:0000313" key="2">
    <source>
        <dbReference type="EMBL" id="OAP57623.1"/>
    </source>
</evidence>
<reference evidence="2 3" key="1">
    <citation type="submission" date="2016-04" db="EMBL/GenBank/DDBJ databases">
        <title>Draft genome of Fonsecaea erecta CBS 125763.</title>
        <authorList>
            <person name="Weiss V.A."/>
            <person name="Vicente V.A."/>
            <person name="Raittz R.T."/>
            <person name="Moreno L.F."/>
            <person name="De Souza E.M."/>
            <person name="Pedrosa F.O."/>
            <person name="Steffens M.B."/>
            <person name="Faoro H."/>
            <person name="Tadra-Sfeir M.Z."/>
            <person name="Najafzadeh M.J."/>
            <person name="Felipe M.S."/>
            <person name="Teixeira M."/>
            <person name="Sun J."/>
            <person name="Xi L."/>
            <person name="Gomes R."/>
            <person name="De Azevedo C.M."/>
            <person name="Salgado C.G."/>
            <person name="Da Silva M.B."/>
            <person name="Nascimento M.F."/>
            <person name="Queiroz-Telles F."/>
            <person name="Attili D.S."/>
            <person name="Gorbushina A."/>
        </authorList>
    </citation>
    <scope>NUCLEOTIDE SEQUENCE [LARGE SCALE GENOMIC DNA]</scope>
    <source>
        <strain evidence="2 3">CBS 125763</strain>
    </source>
</reference>
<feature type="domain" description="Peptidase C45 hydrolase" evidence="1">
    <location>
        <begin position="121"/>
        <end position="349"/>
    </location>
</feature>
<dbReference type="InterPro" id="IPR005079">
    <property type="entry name" value="Peptidase_C45_hydrolase"/>
</dbReference>
<name>A0A178ZEM0_9EURO</name>
<dbReference type="InterPro" id="IPR047801">
    <property type="entry name" value="Peptidase_C45"/>
</dbReference>
<dbReference type="Pfam" id="PF03417">
    <property type="entry name" value="AAT"/>
    <property type="match status" value="1"/>
</dbReference>
<dbReference type="PANTHER" id="PTHR34180">
    <property type="entry name" value="PEPTIDASE C45"/>
    <property type="match status" value="1"/>
</dbReference>
<organism evidence="2 3">
    <name type="scientific">Fonsecaea erecta</name>
    <dbReference type="NCBI Taxonomy" id="1367422"/>
    <lineage>
        <taxon>Eukaryota</taxon>
        <taxon>Fungi</taxon>
        <taxon>Dikarya</taxon>
        <taxon>Ascomycota</taxon>
        <taxon>Pezizomycotina</taxon>
        <taxon>Eurotiomycetes</taxon>
        <taxon>Chaetothyriomycetidae</taxon>
        <taxon>Chaetothyriales</taxon>
        <taxon>Herpotrichiellaceae</taxon>
        <taxon>Fonsecaea</taxon>
    </lineage>
</organism>
<dbReference type="RefSeq" id="XP_018690990.1">
    <property type="nucleotide sequence ID" value="XM_018839869.1"/>
</dbReference>